<feature type="transmembrane region" description="Helical" evidence="7">
    <location>
        <begin position="170"/>
        <end position="191"/>
    </location>
</feature>
<evidence type="ECO:0000256" key="5">
    <source>
        <dbReference type="ARBA" id="ARBA00022989"/>
    </source>
</evidence>
<feature type="transmembrane region" description="Helical" evidence="7">
    <location>
        <begin position="223"/>
        <end position="244"/>
    </location>
</feature>
<evidence type="ECO:0000256" key="1">
    <source>
        <dbReference type="ARBA" id="ARBA00004651"/>
    </source>
</evidence>
<feature type="transmembrane region" description="Helical" evidence="7">
    <location>
        <begin position="256"/>
        <end position="273"/>
    </location>
</feature>
<feature type="transmembrane region" description="Helical" evidence="7">
    <location>
        <begin position="322"/>
        <end position="342"/>
    </location>
</feature>
<feature type="transmembrane region" description="Helical" evidence="7">
    <location>
        <begin position="139"/>
        <end position="164"/>
    </location>
</feature>
<organism evidence="8 9">
    <name type="scientific">Mycolicibacterium smegmatis (strain ATCC 700084 / mc(2)155)</name>
    <name type="common">Mycobacterium smegmatis</name>
    <dbReference type="NCBI Taxonomy" id="246196"/>
    <lineage>
        <taxon>Bacteria</taxon>
        <taxon>Bacillati</taxon>
        <taxon>Actinomycetota</taxon>
        <taxon>Actinomycetes</taxon>
        <taxon>Mycobacteriales</taxon>
        <taxon>Mycobacteriaceae</taxon>
        <taxon>Mycolicibacterium</taxon>
    </lineage>
</organism>
<dbReference type="AlphaFoldDB" id="A0R544"/>
<evidence type="ECO:0000256" key="7">
    <source>
        <dbReference type="SAM" id="Phobius"/>
    </source>
</evidence>
<evidence type="ECO:0000256" key="6">
    <source>
        <dbReference type="ARBA" id="ARBA00023136"/>
    </source>
</evidence>
<evidence type="ECO:0000313" key="9">
    <source>
        <dbReference type="Proteomes" id="UP000000757"/>
    </source>
</evidence>
<dbReference type="PATRIC" id="fig|246196.19.peg.5898"/>
<comment type="subcellular location">
    <subcellularLocation>
        <location evidence="1">Cell membrane</location>
        <topology evidence="1">Multi-pass membrane protein</topology>
    </subcellularLocation>
</comment>
<keyword evidence="3" id="KW-1003">Cell membrane</keyword>
<comment type="similarity">
    <text evidence="2">Belongs to the UPF0718 family.</text>
</comment>
<keyword evidence="4 7" id="KW-0812">Transmembrane</keyword>
<keyword evidence="5 7" id="KW-1133">Transmembrane helix</keyword>
<keyword evidence="6 7" id="KW-0472">Membrane</keyword>
<gene>
    <name evidence="8" type="ordered locus">MSMEG_6060</name>
</gene>
<sequence length="345" mass="35317">MAMNLAVARWRPNSMQVLVFGIVGLALAGTTLRAFVADTPDVATAATVFCGVFVQALPFLALGVVISGLIAVVVTPDRLARWLPRRTSAAIVVAGVGGAALPGCECGSVPVARRLFGDGAGAGTDKGTDKGTGKGHVGAAALTFMLAAPAINPVVLVATAVAFPEHPQMVAARCAASLLTAIIMGAAWARFGNPAWITHRLARPDHSAGSRWAAFTEAARHDFLSACSYLVVGAAAAAALHVLVPPWVYEHVAGQIALGVITMAVLAVVLALCSEADAFVAASLTMLPLLPRLVFLVVGPAVDIKLFAMQAGMFGRAFAIRFAPATFAVATLVATVVGLLILGPR</sequence>
<dbReference type="eggNOG" id="COG0701">
    <property type="taxonomic scope" value="Bacteria"/>
</dbReference>
<dbReference type="GO" id="GO:0005886">
    <property type="term" value="C:plasma membrane"/>
    <property type="evidence" value="ECO:0007669"/>
    <property type="project" value="UniProtKB-SubCell"/>
</dbReference>
<protein>
    <submittedName>
        <fullName evidence="8">Permease</fullName>
    </submittedName>
</protein>
<evidence type="ECO:0000256" key="4">
    <source>
        <dbReference type="ARBA" id="ARBA00022692"/>
    </source>
</evidence>
<dbReference type="InterPro" id="IPR005524">
    <property type="entry name" value="DUF318"/>
</dbReference>
<evidence type="ECO:0000313" key="8">
    <source>
        <dbReference type="EMBL" id="ABK75213.1"/>
    </source>
</evidence>
<dbReference type="Pfam" id="PF03773">
    <property type="entry name" value="ArsP_1"/>
    <property type="match status" value="2"/>
</dbReference>
<dbReference type="STRING" id="246196.MSMEG_6060"/>
<keyword evidence="9" id="KW-1185">Reference proteome</keyword>
<dbReference type="OrthoDB" id="9810876at2"/>
<evidence type="ECO:0000256" key="3">
    <source>
        <dbReference type="ARBA" id="ARBA00022475"/>
    </source>
</evidence>
<accession>A0R544</accession>
<dbReference type="EMBL" id="CP000480">
    <property type="protein sequence ID" value="ABK75213.1"/>
    <property type="molecule type" value="Genomic_DNA"/>
</dbReference>
<evidence type="ECO:0000256" key="2">
    <source>
        <dbReference type="ARBA" id="ARBA00006386"/>
    </source>
</evidence>
<dbReference type="PANTHER" id="PTHR34184">
    <property type="entry name" value="UPF0718 PROTEIN YCGR"/>
    <property type="match status" value="1"/>
</dbReference>
<dbReference type="PANTHER" id="PTHR34184:SF4">
    <property type="entry name" value="UPF0718 PROTEIN YCGR"/>
    <property type="match status" value="1"/>
</dbReference>
<dbReference type="PaxDb" id="246196-MSMEI_5900"/>
<reference evidence="8 9" key="1">
    <citation type="submission" date="2006-10" db="EMBL/GenBank/DDBJ databases">
        <authorList>
            <person name="Fleischmann R.D."/>
            <person name="Dodson R.J."/>
            <person name="Haft D.H."/>
            <person name="Merkel J.S."/>
            <person name="Nelson W.C."/>
            <person name="Fraser C.M."/>
        </authorList>
    </citation>
    <scope>NUCLEOTIDE SEQUENCE [LARGE SCALE GENOMIC DNA]</scope>
    <source>
        <strain evidence="9">ATCC 700084 / mc(2)155</strain>
    </source>
</reference>
<name>A0R544_MYCS2</name>
<feature type="transmembrane region" description="Helical" evidence="7">
    <location>
        <begin position="43"/>
        <end position="76"/>
    </location>
</feature>
<dbReference type="InterPro" id="IPR052923">
    <property type="entry name" value="UPF0718"/>
</dbReference>
<feature type="transmembrane region" description="Helical" evidence="7">
    <location>
        <begin position="280"/>
        <end position="302"/>
    </location>
</feature>
<proteinExistence type="inferred from homology"/>
<dbReference type="Proteomes" id="UP000000757">
    <property type="component" value="Chromosome"/>
</dbReference>
<dbReference type="KEGG" id="msm:MSMEG_6060"/>